<evidence type="ECO:0000256" key="1">
    <source>
        <dbReference type="SAM" id="MobiDB-lite"/>
    </source>
</evidence>
<name>B9X9V1_PEDPL</name>
<evidence type="ECO:0000313" key="4">
    <source>
        <dbReference type="Proteomes" id="UP000003688"/>
    </source>
</evidence>
<organism evidence="3 4">
    <name type="scientific">Pedosphaera parvula (strain Ellin514)</name>
    <dbReference type="NCBI Taxonomy" id="320771"/>
    <lineage>
        <taxon>Bacteria</taxon>
        <taxon>Pseudomonadati</taxon>
        <taxon>Verrucomicrobiota</taxon>
        <taxon>Pedosphaerae</taxon>
        <taxon>Pedosphaerales</taxon>
        <taxon>Pedosphaeraceae</taxon>
        <taxon>Pedosphaera</taxon>
    </lineage>
</organism>
<dbReference type="SUPFAM" id="SSF52821">
    <property type="entry name" value="Rhodanese/Cell cycle control phosphatase"/>
    <property type="match status" value="2"/>
</dbReference>
<gene>
    <name evidence="3" type="ORF">Cflav_PD5927</name>
</gene>
<feature type="region of interest" description="Disordered" evidence="1">
    <location>
        <begin position="251"/>
        <end position="276"/>
    </location>
</feature>
<evidence type="ECO:0000259" key="2">
    <source>
        <dbReference type="PROSITE" id="PS50206"/>
    </source>
</evidence>
<dbReference type="PANTHER" id="PTHR43031:SF16">
    <property type="entry name" value="OXIDOREDUCTASE"/>
    <property type="match status" value="1"/>
</dbReference>
<comment type="caution">
    <text evidence="3">The sequence shown here is derived from an EMBL/GenBank/DDBJ whole genome shotgun (WGS) entry which is preliminary data.</text>
</comment>
<dbReference type="InterPro" id="IPR050229">
    <property type="entry name" value="GlpE_sulfurtransferase"/>
</dbReference>
<dbReference type="PANTHER" id="PTHR43031">
    <property type="entry name" value="FAD-DEPENDENT OXIDOREDUCTASE"/>
    <property type="match status" value="1"/>
</dbReference>
<dbReference type="STRING" id="320771.Cflav_PD5927"/>
<dbReference type="CDD" id="cd00158">
    <property type="entry name" value="RHOD"/>
    <property type="match status" value="1"/>
</dbReference>
<protein>
    <submittedName>
        <fullName evidence="3">Rhodanese domain protein</fullName>
    </submittedName>
</protein>
<dbReference type="Gene3D" id="3.40.250.10">
    <property type="entry name" value="Rhodanese-like domain"/>
    <property type="match status" value="2"/>
</dbReference>
<dbReference type="Proteomes" id="UP000003688">
    <property type="component" value="Unassembled WGS sequence"/>
</dbReference>
<dbReference type="InterPro" id="IPR036873">
    <property type="entry name" value="Rhodanese-like_dom_sf"/>
</dbReference>
<accession>B9X9V1</accession>
<dbReference type="PROSITE" id="PS50206">
    <property type="entry name" value="RHODANESE_3"/>
    <property type="match status" value="1"/>
</dbReference>
<evidence type="ECO:0000313" key="3">
    <source>
        <dbReference type="EMBL" id="EEF63292.1"/>
    </source>
</evidence>
<dbReference type="InterPro" id="IPR001763">
    <property type="entry name" value="Rhodanese-like_dom"/>
</dbReference>
<feature type="compositionally biased region" description="Polar residues" evidence="1">
    <location>
        <begin position="251"/>
        <end position="262"/>
    </location>
</feature>
<dbReference type="SMART" id="SM00450">
    <property type="entry name" value="RHOD"/>
    <property type="match status" value="1"/>
</dbReference>
<dbReference type="PROSITE" id="PS51257">
    <property type="entry name" value="PROKAR_LIPOPROTEIN"/>
    <property type="match status" value="1"/>
</dbReference>
<dbReference type="AlphaFoldDB" id="B9X9V1"/>
<proteinExistence type="predicted"/>
<keyword evidence="4" id="KW-1185">Reference proteome</keyword>
<dbReference type="EMBL" id="ABOX02000001">
    <property type="protein sequence ID" value="EEF63292.1"/>
    <property type="molecule type" value="Genomic_DNA"/>
</dbReference>
<sequence length="276" mass="29117" precursor="true">MKFNKMNMQPLAWLGLFTMVACNVSGITVAELQARLAKSDKLTIIDVRSPIAFTQGHIPNAINVPASLCADKKLPPLGQVIVCGEGLGHDSAESATVTLNTKPGITAEKLDGGYIAWEATQSATTRDKGLQPEALNYITYAQLKNVTNEDVVLVDLRKQPTAARTALGGTNAASATALSDLGKEFPGLPVTQTPFKATQPQKSAKAPATPSLMVLIDNGDGSAQSMARTLKANGIQRYVILAGGEEIITRKGQSGLQRSSSGFLFKKPNANPATTK</sequence>
<feature type="domain" description="Rhodanese" evidence="2">
    <location>
        <begin position="38"/>
        <end position="126"/>
    </location>
</feature>
<dbReference type="Pfam" id="PF00581">
    <property type="entry name" value="Rhodanese"/>
    <property type="match status" value="1"/>
</dbReference>
<reference evidence="3 4" key="1">
    <citation type="journal article" date="2011" name="J. Bacteriol.">
        <title>Genome sequence of 'Pedosphaera parvula' Ellin514, an aerobic Verrucomicrobial isolate from pasture soil.</title>
        <authorList>
            <person name="Kant R."/>
            <person name="van Passel M.W."/>
            <person name="Sangwan P."/>
            <person name="Palva A."/>
            <person name="Lucas S."/>
            <person name="Copeland A."/>
            <person name="Lapidus A."/>
            <person name="Glavina Del Rio T."/>
            <person name="Dalin E."/>
            <person name="Tice H."/>
            <person name="Bruce D."/>
            <person name="Goodwin L."/>
            <person name="Pitluck S."/>
            <person name="Chertkov O."/>
            <person name="Larimer F.W."/>
            <person name="Land M.L."/>
            <person name="Hauser L."/>
            <person name="Brettin T.S."/>
            <person name="Detter J.C."/>
            <person name="Han S."/>
            <person name="de Vos W.M."/>
            <person name="Janssen P.H."/>
            <person name="Smidt H."/>
        </authorList>
    </citation>
    <scope>NUCLEOTIDE SEQUENCE [LARGE SCALE GENOMIC DNA]</scope>
    <source>
        <strain evidence="3 4">Ellin514</strain>
    </source>
</reference>